<evidence type="ECO:0000313" key="1">
    <source>
        <dbReference type="EMBL" id="QUM69420.1"/>
    </source>
</evidence>
<dbReference type="Proteomes" id="UP000675994">
    <property type="component" value="Chromosome"/>
</dbReference>
<dbReference type="EMBL" id="CP063367">
    <property type="protein sequence ID" value="QUM69420.1"/>
    <property type="molecule type" value="Genomic_DNA"/>
</dbReference>
<name>A0AAQ0D7A3_9STAP</name>
<protein>
    <submittedName>
        <fullName evidence="1">Uncharacterized protein</fullName>
    </submittedName>
</protein>
<proteinExistence type="predicted"/>
<reference evidence="1" key="1">
    <citation type="journal article" date="2021" name="Front. Microbiol.">
        <title>Presence and Characterization of a Novel cfr-Carrying Tn558 Transposon Derivative in Staphylococcus delphini Isolated From Retail Food.</title>
        <authorList>
            <person name="Zhang F."/>
            <person name="Wu S."/>
            <person name="Huang J."/>
            <person name="Yang R."/>
            <person name="Zhang J."/>
            <person name="Lei T."/>
            <person name="Dai J."/>
            <person name="Ding Y."/>
            <person name="Xue L."/>
            <person name="Wang J."/>
            <person name="Chen M."/>
            <person name="Wu Q."/>
        </authorList>
    </citation>
    <scope>NUCLEOTIDE SEQUENCE</scope>
    <source>
        <strain evidence="1">2794-1</strain>
    </source>
</reference>
<organism evidence="1 2">
    <name type="scientific">Staphylococcus delphini</name>
    <dbReference type="NCBI Taxonomy" id="53344"/>
    <lineage>
        <taxon>Bacteria</taxon>
        <taxon>Bacillati</taxon>
        <taxon>Bacillota</taxon>
        <taxon>Bacilli</taxon>
        <taxon>Bacillales</taxon>
        <taxon>Staphylococcaceae</taxon>
        <taxon>Staphylococcus</taxon>
        <taxon>Staphylococcus intermedius group</taxon>
    </lineage>
</organism>
<dbReference type="RefSeq" id="WP_119508620.1">
    <property type="nucleotide sequence ID" value="NZ_CP063367.1"/>
</dbReference>
<gene>
    <name evidence="1" type="ORF">IPU22_00170</name>
</gene>
<sequence>MKIKNLKNKDNLLKPNETFKLIIDGKEAEMVEFANDKRYIDGTSFSPRITVSLDIAYQIKDNPKSYRLQIRDKKILKDKMYEYDITPDISKIN</sequence>
<accession>A0AAQ0D7A3</accession>
<evidence type="ECO:0000313" key="2">
    <source>
        <dbReference type="Proteomes" id="UP000675994"/>
    </source>
</evidence>
<dbReference type="AlphaFoldDB" id="A0AAQ0D7A3"/>